<dbReference type="EC" id="2.3.1.4" evidence="1"/>
<dbReference type="InterPro" id="IPR039143">
    <property type="entry name" value="GNPNAT1-like"/>
</dbReference>
<gene>
    <name evidence="3" type="ORF">BDA99DRAFT_571957</name>
</gene>
<name>A0AAD5K079_9FUNG</name>
<dbReference type="Gene3D" id="3.40.630.30">
    <property type="match status" value="1"/>
</dbReference>
<dbReference type="PROSITE" id="PS51186">
    <property type="entry name" value="GNAT"/>
    <property type="match status" value="1"/>
</dbReference>
<accession>A0AAD5K079</accession>
<comment type="similarity">
    <text evidence="1">Belongs to the acetyltransferase family. GNA1 subfamily.</text>
</comment>
<proteinExistence type="inferred from homology"/>
<dbReference type="SUPFAM" id="SSF55729">
    <property type="entry name" value="Acyl-CoA N-acyltransferases (Nat)"/>
    <property type="match status" value="1"/>
</dbReference>
<dbReference type="InterPro" id="IPR016181">
    <property type="entry name" value="Acyl_CoA_acyltransferase"/>
</dbReference>
<dbReference type="AlphaFoldDB" id="A0AAD5K079"/>
<evidence type="ECO:0000256" key="1">
    <source>
        <dbReference type="RuleBase" id="RU365086"/>
    </source>
</evidence>
<keyword evidence="1" id="KW-0808">Transferase</keyword>
<dbReference type="PANTHER" id="PTHR13355:SF11">
    <property type="entry name" value="GLUCOSAMINE 6-PHOSPHATE N-ACETYLTRANSFERASE"/>
    <property type="match status" value="1"/>
</dbReference>
<keyword evidence="4" id="KW-1185">Reference proteome</keyword>
<dbReference type="GO" id="GO:0004343">
    <property type="term" value="F:glucosamine 6-phosphate N-acetyltransferase activity"/>
    <property type="evidence" value="ECO:0007669"/>
    <property type="project" value="UniProtKB-UniRule"/>
</dbReference>
<dbReference type="GO" id="GO:0006048">
    <property type="term" value="P:UDP-N-acetylglucosamine biosynthetic process"/>
    <property type="evidence" value="ECO:0007669"/>
    <property type="project" value="UniProtKB-UniRule"/>
</dbReference>
<keyword evidence="1" id="KW-0012">Acyltransferase</keyword>
<dbReference type="EMBL" id="JAIXMP010000013">
    <property type="protein sequence ID" value="KAI9263251.1"/>
    <property type="molecule type" value="Genomic_DNA"/>
</dbReference>
<dbReference type="CDD" id="cd04301">
    <property type="entry name" value="NAT_SF"/>
    <property type="match status" value="1"/>
</dbReference>
<evidence type="ECO:0000313" key="4">
    <source>
        <dbReference type="Proteomes" id="UP001209540"/>
    </source>
</evidence>
<reference evidence="3" key="1">
    <citation type="journal article" date="2022" name="IScience">
        <title>Evolution of zygomycete secretomes and the origins of terrestrial fungal ecologies.</title>
        <authorList>
            <person name="Chang Y."/>
            <person name="Wang Y."/>
            <person name="Mondo S."/>
            <person name="Ahrendt S."/>
            <person name="Andreopoulos W."/>
            <person name="Barry K."/>
            <person name="Beard J."/>
            <person name="Benny G.L."/>
            <person name="Blankenship S."/>
            <person name="Bonito G."/>
            <person name="Cuomo C."/>
            <person name="Desiro A."/>
            <person name="Gervers K.A."/>
            <person name="Hundley H."/>
            <person name="Kuo A."/>
            <person name="LaButti K."/>
            <person name="Lang B.F."/>
            <person name="Lipzen A."/>
            <person name="O'Donnell K."/>
            <person name="Pangilinan J."/>
            <person name="Reynolds N."/>
            <person name="Sandor L."/>
            <person name="Smith M.E."/>
            <person name="Tsang A."/>
            <person name="Grigoriev I.V."/>
            <person name="Stajich J.E."/>
            <person name="Spatafora J.W."/>
        </authorList>
    </citation>
    <scope>NUCLEOTIDE SEQUENCE</scope>
    <source>
        <strain evidence="3">RSA 2281</strain>
    </source>
</reference>
<comment type="caution">
    <text evidence="3">The sequence shown here is derived from an EMBL/GenBank/DDBJ whole genome shotgun (WGS) entry which is preliminary data.</text>
</comment>
<comment type="pathway">
    <text evidence="1">Nucleotide-sugar biosynthesis; UDP-N-acetyl-alpha-D-glucosamine biosynthesis; N-acetyl-alpha-D-glucosamine 1-phosphate from alpha-D-glucosamine 6-phosphate (route I): step 1/2.</text>
</comment>
<sequence length="165" mass="18849">MSTPKYINPEIHPATTKEDKQKCIDVRVKVCTDELKLPIEYQTQNADDAICDHWLATAEEKDGERVPVGTIRLLRLNERVGQLGRLAVLSDARGLQLGKKLVYAMLEGAKAHGFKEVYLEAQSDKRAFYEKFGWVVEEADKETFITAGVPHYKMWMRSIPQEKLI</sequence>
<reference evidence="3" key="2">
    <citation type="submission" date="2023-02" db="EMBL/GenBank/DDBJ databases">
        <authorList>
            <consortium name="DOE Joint Genome Institute"/>
            <person name="Mondo S.J."/>
            <person name="Chang Y."/>
            <person name="Wang Y."/>
            <person name="Ahrendt S."/>
            <person name="Andreopoulos W."/>
            <person name="Barry K."/>
            <person name="Beard J."/>
            <person name="Benny G.L."/>
            <person name="Blankenship S."/>
            <person name="Bonito G."/>
            <person name="Cuomo C."/>
            <person name="Desiro A."/>
            <person name="Gervers K.A."/>
            <person name="Hundley H."/>
            <person name="Kuo A."/>
            <person name="LaButti K."/>
            <person name="Lang B.F."/>
            <person name="Lipzen A."/>
            <person name="O'Donnell K."/>
            <person name="Pangilinan J."/>
            <person name="Reynolds N."/>
            <person name="Sandor L."/>
            <person name="Smith M.W."/>
            <person name="Tsang A."/>
            <person name="Grigoriev I.V."/>
            <person name="Stajich J.E."/>
            <person name="Spatafora J.W."/>
        </authorList>
    </citation>
    <scope>NUCLEOTIDE SEQUENCE</scope>
    <source>
        <strain evidence="3">RSA 2281</strain>
    </source>
</reference>
<dbReference type="PANTHER" id="PTHR13355">
    <property type="entry name" value="GLUCOSAMINE 6-PHOSPHATE N-ACETYLTRANSFERASE"/>
    <property type="match status" value="1"/>
</dbReference>
<protein>
    <recommendedName>
        <fullName evidence="1">Glucosamine 6-phosphate N-acetyltransferase</fullName>
        <ecNumber evidence="1">2.3.1.4</ecNumber>
    </recommendedName>
</protein>
<evidence type="ECO:0000313" key="3">
    <source>
        <dbReference type="EMBL" id="KAI9263251.1"/>
    </source>
</evidence>
<dbReference type="InterPro" id="IPR000182">
    <property type="entry name" value="GNAT_dom"/>
</dbReference>
<comment type="catalytic activity">
    <reaction evidence="1">
        <text>D-glucosamine 6-phosphate + acetyl-CoA = N-acetyl-D-glucosamine 6-phosphate + CoA + H(+)</text>
        <dbReference type="Rhea" id="RHEA:10292"/>
        <dbReference type="ChEBI" id="CHEBI:15378"/>
        <dbReference type="ChEBI" id="CHEBI:57287"/>
        <dbReference type="ChEBI" id="CHEBI:57288"/>
        <dbReference type="ChEBI" id="CHEBI:57513"/>
        <dbReference type="ChEBI" id="CHEBI:58725"/>
        <dbReference type="EC" id="2.3.1.4"/>
    </reaction>
</comment>
<evidence type="ECO:0000259" key="2">
    <source>
        <dbReference type="PROSITE" id="PS51186"/>
    </source>
</evidence>
<feature type="domain" description="N-acetyltransferase" evidence="2">
    <location>
        <begin position="9"/>
        <end position="159"/>
    </location>
</feature>
<dbReference type="Proteomes" id="UP001209540">
    <property type="component" value="Unassembled WGS sequence"/>
</dbReference>
<dbReference type="Pfam" id="PF00583">
    <property type="entry name" value="Acetyltransf_1"/>
    <property type="match status" value="1"/>
</dbReference>
<organism evidence="3 4">
    <name type="scientific">Phascolomyces articulosus</name>
    <dbReference type="NCBI Taxonomy" id="60185"/>
    <lineage>
        <taxon>Eukaryota</taxon>
        <taxon>Fungi</taxon>
        <taxon>Fungi incertae sedis</taxon>
        <taxon>Mucoromycota</taxon>
        <taxon>Mucoromycotina</taxon>
        <taxon>Mucoromycetes</taxon>
        <taxon>Mucorales</taxon>
        <taxon>Lichtheimiaceae</taxon>
        <taxon>Phascolomyces</taxon>
    </lineage>
</organism>